<name>A0A485M6X7_9ZZZZ</name>
<gene>
    <name evidence="1" type="ORF">SCFA_890020</name>
</gene>
<proteinExistence type="predicted"/>
<protein>
    <submittedName>
        <fullName evidence="1">Uncharacterized protein</fullName>
    </submittedName>
</protein>
<sequence length="72" mass="8225">MAHPYICTDGRIRVSNLKNRFQAITGVSAQMMFEILKTVSMDFAGSHSLWAQKVFTSVPENLDLVKWRPLKL</sequence>
<dbReference type="AlphaFoldDB" id="A0A485M6X7"/>
<reference evidence="1" key="1">
    <citation type="submission" date="2019-03" db="EMBL/GenBank/DDBJ databases">
        <authorList>
            <person name="Hao L."/>
        </authorList>
    </citation>
    <scope>NUCLEOTIDE SEQUENCE</scope>
</reference>
<evidence type="ECO:0000313" key="1">
    <source>
        <dbReference type="EMBL" id="VFU18677.1"/>
    </source>
</evidence>
<accession>A0A485M6X7</accession>
<dbReference type="EMBL" id="CAADRM010000157">
    <property type="protein sequence ID" value="VFU18677.1"/>
    <property type="molecule type" value="Genomic_DNA"/>
</dbReference>
<organism evidence="1">
    <name type="scientific">anaerobic digester metagenome</name>
    <dbReference type="NCBI Taxonomy" id="1263854"/>
    <lineage>
        <taxon>unclassified sequences</taxon>
        <taxon>metagenomes</taxon>
        <taxon>ecological metagenomes</taxon>
    </lineage>
</organism>